<keyword evidence="3" id="KW-0804">Transcription</keyword>
<dbReference type="PANTHER" id="PTHR30126">
    <property type="entry name" value="HTH-TYPE TRANSCRIPTIONAL REGULATOR"/>
    <property type="match status" value="1"/>
</dbReference>
<evidence type="ECO:0000256" key="1">
    <source>
        <dbReference type="ARBA" id="ARBA00009437"/>
    </source>
</evidence>
<comment type="similarity">
    <text evidence="1">Belongs to the LysR transcriptional regulatory family.</text>
</comment>
<evidence type="ECO:0000256" key="2">
    <source>
        <dbReference type="ARBA" id="ARBA00023015"/>
    </source>
</evidence>
<dbReference type="PRINTS" id="PR00039">
    <property type="entry name" value="HTHLYSR"/>
</dbReference>
<evidence type="ECO:0000313" key="6">
    <source>
        <dbReference type="Proteomes" id="UP001519887"/>
    </source>
</evidence>
<evidence type="ECO:0000313" key="5">
    <source>
        <dbReference type="EMBL" id="MBW7458389.1"/>
    </source>
</evidence>
<organism evidence="5 6">
    <name type="scientific">Paenibacillus sepulcri</name>
    <dbReference type="NCBI Taxonomy" id="359917"/>
    <lineage>
        <taxon>Bacteria</taxon>
        <taxon>Bacillati</taxon>
        <taxon>Bacillota</taxon>
        <taxon>Bacilli</taxon>
        <taxon>Bacillales</taxon>
        <taxon>Paenibacillaceae</taxon>
        <taxon>Paenibacillus</taxon>
    </lineage>
</organism>
<dbReference type="InterPro" id="IPR000847">
    <property type="entry name" value="LysR_HTH_N"/>
</dbReference>
<sequence length="116" mass="13157">MSILRMKIIVLLDRLKKVTAVADELDLKQPTVSFHMKKMEEEWGIPLFEMKTGKVLLTEAGKTLHHYAQQIDHIYGEAQTRLQTLRQTGKNQFIIGCTDLAASLMLLSGGFRLSQV</sequence>
<name>A0ABS7CBT2_9BACL</name>
<proteinExistence type="inferred from homology"/>
<dbReference type="SUPFAM" id="SSF46785">
    <property type="entry name" value="Winged helix' DNA-binding domain"/>
    <property type="match status" value="1"/>
</dbReference>
<gene>
    <name evidence="5" type="ORF">K0U00_30550</name>
</gene>
<dbReference type="Proteomes" id="UP001519887">
    <property type="component" value="Unassembled WGS sequence"/>
</dbReference>
<dbReference type="EMBL" id="JAHZIK010001179">
    <property type="protein sequence ID" value="MBW7458389.1"/>
    <property type="molecule type" value="Genomic_DNA"/>
</dbReference>
<feature type="non-terminal residue" evidence="5">
    <location>
        <position position="116"/>
    </location>
</feature>
<reference evidence="5 6" key="1">
    <citation type="submission" date="2021-07" db="EMBL/GenBank/DDBJ databases">
        <title>Paenibacillus radiodurans sp. nov., isolated from the southeastern edge of Tengger Desert.</title>
        <authorList>
            <person name="Zhang G."/>
        </authorList>
    </citation>
    <scope>NUCLEOTIDE SEQUENCE [LARGE SCALE GENOMIC DNA]</scope>
    <source>
        <strain evidence="5 6">CCM 7311</strain>
    </source>
</reference>
<keyword evidence="6" id="KW-1185">Reference proteome</keyword>
<evidence type="ECO:0000259" key="4">
    <source>
        <dbReference type="PROSITE" id="PS50931"/>
    </source>
</evidence>
<keyword evidence="2" id="KW-0805">Transcription regulation</keyword>
<dbReference type="Gene3D" id="1.10.10.10">
    <property type="entry name" value="Winged helix-like DNA-binding domain superfamily/Winged helix DNA-binding domain"/>
    <property type="match status" value="1"/>
</dbReference>
<dbReference type="Pfam" id="PF00126">
    <property type="entry name" value="HTH_1"/>
    <property type="match status" value="1"/>
</dbReference>
<dbReference type="PROSITE" id="PS50931">
    <property type="entry name" value="HTH_LYSR"/>
    <property type="match status" value="1"/>
</dbReference>
<comment type="caution">
    <text evidence="5">The sequence shown here is derived from an EMBL/GenBank/DDBJ whole genome shotgun (WGS) entry which is preliminary data.</text>
</comment>
<protein>
    <submittedName>
        <fullName evidence="5">LysR family transcriptional regulator</fullName>
    </submittedName>
</protein>
<dbReference type="InterPro" id="IPR036388">
    <property type="entry name" value="WH-like_DNA-bd_sf"/>
</dbReference>
<feature type="domain" description="HTH lysR-type" evidence="4">
    <location>
        <begin position="1"/>
        <end position="58"/>
    </location>
</feature>
<dbReference type="InterPro" id="IPR036390">
    <property type="entry name" value="WH_DNA-bd_sf"/>
</dbReference>
<evidence type="ECO:0000256" key="3">
    <source>
        <dbReference type="ARBA" id="ARBA00023163"/>
    </source>
</evidence>
<accession>A0ABS7CBT2</accession>
<dbReference type="PANTHER" id="PTHR30126:SF39">
    <property type="entry name" value="HTH-TYPE TRANSCRIPTIONAL REGULATOR CYSL"/>
    <property type="match status" value="1"/>
</dbReference>